<gene>
    <name evidence="1" type="ORF">ATJ97_3124</name>
</gene>
<accession>A0A2A9ENP5</accession>
<sequence>MEITIGVRNVAREISLESTQSPEEVVAAVDKALAGSTSLVLQDDKGRHVIVPADALGYVELGPVEQRRVGIGLV</sequence>
<organism evidence="1 2">
    <name type="scientific">Georgenia soli</name>
    <dbReference type="NCBI Taxonomy" id="638953"/>
    <lineage>
        <taxon>Bacteria</taxon>
        <taxon>Bacillati</taxon>
        <taxon>Actinomycetota</taxon>
        <taxon>Actinomycetes</taxon>
        <taxon>Micrococcales</taxon>
        <taxon>Bogoriellaceae</taxon>
        <taxon>Georgenia</taxon>
    </lineage>
</organism>
<comment type="caution">
    <text evidence="1">The sequence shown here is derived from an EMBL/GenBank/DDBJ whole genome shotgun (WGS) entry which is preliminary data.</text>
</comment>
<dbReference type="Pfam" id="PF11305">
    <property type="entry name" value="DUF3107"/>
    <property type="match status" value="1"/>
</dbReference>
<dbReference type="InterPro" id="IPR021456">
    <property type="entry name" value="DUF3107"/>
</dbReference>
<protein>
    <submittedName>
        <fullName evidence="1">Uncharacterized protein DUF3107</fullName>
    </submittedName>
</protein>
<proteinExistence type="predicted"/>
<evidence type="ECO:0000313" key="1">
    <source>
        <dbReference type="EMBL" id="PFG40594.1"/>
    </source>
</evidence>
<keyword evidence="2" id="KW-1185">Reference proteome</keyword>
<evidence type="ECO:0000313" key="2">
    <source>
        <dbReference type="Proteomes" id="UP000222106"/>
    </source>
</evidence>
<dbReference type="AlphaFoldDB" id="A0A2A9ENP5"/>
<dbReference type="EMBL" id="PDJI01000004">
    <property type="protein sequence ID" value="PFG40594.1"/>
    <property type="molecule type" value="Genomic_DNA"/>
</dbReference>
<dbReference type="OrthoDB" id="3268468at2"/>
<reference evidence="1 2" key="1">
    <citation type="submission" date="2017-10" db="EMBL/GenBank/DDBJ databases">
        <title>Sequencing the genomes of 1000 actinobacteria strains.</title>
        <authorList>
            <person name="Klenk H.-P."/>
        </authorList>
    </citation>
    <scope>NUCLEOTIDE SEQUENCE [LARGE SCALE GENOMIC DNA]</scope>
    <source>
        <strain evidence="1 2">DSM 21838</strain>
    </source>
</reference>
<dbReference type="Proteomes" id="UP000222106">
    <property type="component" value="Unassembled WGS sequence"/>
</dbReference>
<dbReference type="RefSeq" id="WP_098484484.1">
    <property type="nucleotide sequence ID" value="NZ_PDJI01000004.1"/>
</dbReference>
<name>A0A2A9ENP5_9MICO</name>